<dbReference type="RefSeq" id="YP_010049774.1">
    <property type="nucleotide sequence ID" value="NC_054393.1"/>
</dbReference>
<protein>
    <recommendedName>
        <fullName evidence="1">DUF732 domain-containing protein</fullName>
    </recommendedName>
</protein>
<name>A0A482JDS5_9CAUD</name>
<feature type="domain" description="DUF732" evidence="1">
    <location>
        <begin position="47"/>
        <end position="119"/>
    </location>
</feature>
<keyword evidence="3" id="KW-1185">Reference proteome</keyword>
<evidence type="ECO:0000259" key="1">
    <source>
        <dbReference type="Pfam" id="PF05305"/>
    </source>
</evidence>
<dbReference type="EMBL" id="MK494099">
    <property type="protein sequence ID" value="QBP29762.1"/>
    <property type="molecule type" value="Genomic_DNA"/>
</dbReference>
<evidence type="ECO:0000313" key="3">
    <source>
        <dbReference type="Proteomes" id="UP000294565"/>
    </source>
</evidence>
<accession>A0A482JDS5</accession>
<sequence>MTWGITVAALVTALVGCSAAGQTPQAATTATTTVTTTMARGAISDQDRVFLSQLQSDQEVWEREFSFVPRDVLIQAGERTCTAMKRSKTGALQEGLDVGLHVEAVAALMHAAATAYCPDQLTGVQ</sequence>
<evidence type="ECO:0000313" key="2">
    <source>
        <dbReference type="EMBL" id="QBP29762.1"/>
    </source>
</evidence>
<reference evidence="2 3" key="1">
    <citation type="submission" date="2019-02" db="EMBL/GenBank/DDBJ databases">
        <authorList>
            <person name="Kanzanas C."/>
            <person name="Smith M.A."/>
            <person name="Zack K.M."/>
            <person name="Garlena R.A."/>
            <person name="Russell D.A."/>
            <person name="Pope W.H."/>
            <person name="Jacobs-Sera D."/>
            <person name="Hatfull G.F."/>
        </authorList>
    </citation>
    <scope>NUCLEOTIDE SEQUENCE [LARGE SCALE GENOMIC DNA]</scope>
</reference>
<dbReference type="Proteomes" id="UP000294565">
    <property type="component" value="Segment"/>
</dbReference>
<dbReference type="InterPro" id="IPR007969">
    <property type="entry name" value="DUF732"/>
</dbReference>
<gene>
    <name evidence="2" type="primary">107</name>
    <name evidence="2" type="ORF">SEA_TYPHA_107</name>
</gene>
<dbReference type="GeneID" id="63743097"/>
<organism evidence="2 3">
    <name type="scientific">Mycobacterium phage Typha</name>
    <dbReference type="NCBI Taxonomy" id="2517971"/>
    <lineage>
        <taxon>Viruses</taxon>
        <taxon>Duplodnaviria</taxon>
        <taxon>Heunggongvirae</taxon>
        <taxon>Uroviricota</taxon>
        <taxon>Caudoviricetes</taxon>
        <taxon>Typhavirus</taxon>
        <taxon>Typhavirus typha</taxon>
    </lineage>
</organism>
<proteinExistence type="predicted"/>
<dbReference type="KEGG" id="vg:63743097"/>
<dbReference type="Pfam" id="PF05305">
    <property type="entry name" value="DUF732"/>
    <property type="match status" value="1"/>
</dbReference>